<gene>
    <name evidence="2" type="ORF">ACFPK2_00485</name>
</gene>
<protein>
    <submittedName>
        <fullName evidence="2">Uncharacterized protein</fullName>
    </submittedName>
</protein>
<dbReference type="RefSeq" id="WP_260349392.1">
    <property type="nucleotide sequence ID" value="NZ_JAOAOS010000015.1"/>
</dbReference>
<accession>A0ABW0EYQ5</accession>
<feature type="compositionally biased region" description="Low complexity" evidence="1">
    <location>
        <begin position="67"/>
        <end position="76"/>
    </location>
</feature>
<keyword evidence="3" id="KW-1185">Reference proteome</keyword>
<name>A0ABW0EYQ5_9HYPH</name>
<proteinExistence type="predicted"/>
<evidence type="ECO:0000313" key="3">
    <source>
        <dbReference type="Proteomes" id="UP001595976"/>
    </source>
</evidence>
<organism evidence="2 3">
    <name type="scientific">Bosea minatitlanensis</name>
    <dbReference type="NCBI Taxonomy" id="128782"/>
    <lineage>
        <taxon>Bacteria</taxon>
        <taxon>Pseudomonadati</taxon>
        <taxon>Pseudomonadota</taxon>
        <taxon>Alphaproteobacteria</taxon>
        <taxon>Hyphomicrobiales</taxon>
        <taxon>Boseaceae</taxon>
        <taxon>Bosea</taxon>
    </lineage>
</organism>
<dbReference type="Proteomes" id="UP001595976">
    <property type="component" value="Unassembled WGS sequence"/>
</dbReference>
<feature type="region of interest" description="Disordered" evidence="1">
    <location>
        <begin position="67"/>
        <end position="95"/>
    </location>
</feature>
<evidence type="ECO:0000256" key="1">
    <source>
        <dbReference type="SAM" id="MobiDB-lite"/>
    </source>
</evidence>
<dbReference type="EMBL" id="JBHSLI010000001">
    <property type="protein sequence ID" value="MFC5291463.1"/>
    <property type="molecule type" value="Genomic_DNA"/>
</dbReference>
<sequence>MSFFSNLFSGKQARIAQIWQAQQFQQQQATAAAEQQRLNDEIAANRENSQKQIELLNQQSEAALAQAAETARQAQKQAEEANYRASLTPADSEDARAAADRRLKKLQAARGVASTIVQRTGGLGAASVATQQLLGA</sequence>
<comment type="caution">
    <text evidence="2">The sequence shown here is derived from an EMBL/GenBank/DDBJ whole genome shotgun (WGS) entry which is preliminary data.</text>
</comment>
<reference evidence="3" key="1">
    <citation type="journal article" date="2019" name="Int. J. Syst. Evol. Microbiol.">
        <title>The Global Catalogue of Microorganisms (GCM) 10K type strain sequencing project: providing services to taxonomists for standard genome sequencing and annotation.</title>
        <authorList>
            <consortium name="The Broad Institute Genomics Platform"/>
            <consortium name="The Broad Institute Genome Sequencing Center for Infectious Disease"/>
            <person name="Wu L."/>
            <person name="Ma J."/>
        </authorList>
    </citation>
    <scope>NUCLEOTIDE SEQUENCE [LARGE SCALE GENOMIC DNA]</scope>
    <source>
        <strain evidence="3">CGMCC 1.15643</strain>
    </source>
</reference>
<evidence type="ECO:0000313" key="2">
    <source>
        <dbReference type="EMBL" id="MFC5291463.1"/>
    </source>
</evidence>